<dbReference type="CDD" id="cd02440">
    <property type="entry name" value="AdoMet_MTases"/>
    <property type="match status" value="1"/>
</dbReference>
<proteinExistence type="predicted"/>
<comment type="caution">
    <text evidence="1">The sequence shown here is derived from an EMBL/GenBank/DDBJ whole genome shotgun (WGS) entry which is preliminary data.</text>
</comment>
<keyword evidence="1" id="KW-0808">Transferase</keyword>
<sequence length="227" mass="23950">MTGSPARARVTSGPAPVPAWCADPYAEALRAGRGPLYLRRPDGWLLPLDVERWCARADAADLAVLGRCTGPVLDVGCGPGRMVTALARSGRPVLGIDTAPFAVARARGLGGTALLRSVFDPLPGEGRWGSVLLMDGNIGIGGDPAVLLDRVRALLTPGGLLLAEAARADIEERVEVCLDDGGGGRSETFHWARLGTAALRRHAEFAGWSVVEEWSAQGRPFLALRRT</sequence>
<accession>A0ABU2NP16</accession>
<name>A0ABU2NP16_9ACTN</name>
<keyword evidence="1" id="KW-0489">Methyltransferase</keyword>
<reference evidence="2" key="1">
    <citation type="submission" date="2023-07" db="EMBL/GenBank/DDBJ databases">
        <title>30 novel species of actinomycetes from the DSMZ collection.</title>
        <authorList>
            <person name="Nouioui I."/>
        </authorList>
    </citation>
    <scope>NUCLEOTIDE SEQUENCE [LARGE SCALE GENOMIC DNA]</scope>
    <source>
        <strain evidence="2">DSM 42041</strain>
    </source>
</reference>
<dbReference type="EC" id="2.1.-.-" evidence="1"/>
<dbReference type="GO" id="GO:0032259">
    <property type="term" value="P:methylation"/>
    <property type="evidence" value="ECO:0007669"/>
    <property type="project" value="UniProtKB-KW"/>
</dbReference>
<evidence type="ECO:0000313" key="1">
    <source>
        <dbReference type="EMBL" id="MDT0377388.1"/>
    </source>
</evidence>
<dbReference type="Proteomes" id="UP001183414">
    <property type="component" value="Unassembled WGS sequence"/>
</dbReference>
<evidence type="ECO:0000313" key="2">
    <source>
        <dbReference type="Proteomes" id="UP001183414"/>
    </source>
</evidence>
<dbReference type="Pfam" id="PF13489">
    <property type="entry name" value="Methyltransf_23"/>
    <property type="match status" value="1"/>
</dbReference>
<dbReference type="SUPFAM" id="SSF53335">
    <property type="entry name" value="S-adenosyl-L-methionine-dependent methyltransferases"/>
    <property type="match status" value="1"/>
</dbReference>
<dbReference type="GO" id="GO:0008168">
    <property type="term" value="F:methyltransferase activity"/>
    <property type="evidence" value="ECO:0007669"/>
    <property type="project" value="UniProtKB-KW"/>
</dbReference>
<keyword evidence="2" id="KW-1185">Reference proteome</keyword>
<dbReference type="EMBL" id="JAVREQ010000001">
    <property type="protein sequence ID" value="MDT0377388.1"/>
    <property type="molecule type" value="Genomic_DNA"/>
</dbReference>
<organism evidence="1 2">
    <name type="scientific">Streptomyces hazeniae</name>
    <dbReference type="NCBI Taxonomy" id="3075538"/>
    <lineage>
        <taxon>Bacteria</taxon>
        <taxon>Bacillati</taxon>
        <taxon>Actinomycetota</taxon>
        <taxon>Actinomycetes</taxon>
        <taxon>Kitasatosporales</taxon>
        <taxon>Streptomycetaceae</taxon>
        <taxon>Streptomyces</taxon>
    </lineage>
</organism>
<dbReference type="RefSeq" id="WP_311671381.1">
    <property type="nucleotide sequence ID" value="NZ_JAVREQ010000001.1"/>
</dbReference>
<dbReference type="Gene3D" id="3.40.50.150">
    <property type="entry name" value="Vaccinia Virus protein VP39"/>
    <property type="match status" value="1"/>
</dbReference>
<gene>
    <name evidence="1" type="ORF">RM572_01190</name>
</gene>
<protein>
    <submittedName>
        <fullName evidence="1">Class I SAM-dependent methyltransferase</fullName>
        <ecNumber evidence="1">2.1.-.-</ecNumber>
    </submittedName>
</protein>
<dbReference type="InterPro" id="IPR029063">
    <property type="entry name" value="SAM-dependent_MTases_sf"/>
</dbReference>